<dbReference type="HOGENOM" id="CLU_1978735_0_0_6"/>
<dbReference type="AlphaFoldDB" id="G9EIS8"/>
<dbReference type="InParanoid" id="G9EIS8"/>
<proteinExistence type="predicted"/>
<reference evidence="2 3" key="1">
    <citation type="journal article" date="2011" name="BMC Genomics">
        <title>Insight into cross-talk between intra-amoebal pathogens.</title>
        <authorList>
            <person name="Gimenez G."/>
            <person name="Bertelli C."/>
            <person name="Moliner C."/>
            <person name="Robert C."/>
            <person name="Raoult D."/>
            <person name="Fournier P.E."/>
            <person name="Greub G."/>
        </authorList>
    </citation>
    <scope>NUCLEOTIDE SEQUENCE [LARGE SCALE GENOMIC DNA]</scope>
    <source>
        <strain evidence="2 3">LLAP12</strain>
    </source>
</reference>
<evidence type="ECO:0000313" key="2">
    <source>
        <dbReference type="EMBL" id="EHL32846.1"/>
    </source>
</evidence>
<evidence type="ECO:0000256" key="1">
    <source>
        <dbReference type="SAM" id="SignalP"/>
    </source>
</evidence>
<dbReference type="STRING" id="658187.LDG_5084"/>
<keyword evidence="3" id="KW-1185">Reference proteome</keyword>
<protein>
    <submittedName>
        <fullName evidence="2">Uncharacterized protein</fullName>
    </submittedName>
</protein>
<dbReference type="EMBL" id="JH413793">
    <property type="protein sequence ID" value="EHL32846.1"/>
    <property type="molecule type" value="Genomic_DNA"/>
</dbReference>
<dbReference type="eggNOG" id="ENOG5030PB0">
    <property type="taxonomic scope" value="Bacteria"/>
</dbReference>
<feature type="signal peptide" evidence="1">
    <location>
        <begin position="1"/>
        <end position="22"/>
    </location>
</feature>
<gene>
    <name evidence="2" type="ORF">LDG_5084</name>
</gene>
<accession>G9EIS8</accession>
<sequence length="128" mass="14098">MLRKISFGLLCIAASLSTSSYALENNIMLQQGVTIEYELPPNQPQIFSNYMFWTIEANCKMITEDENDDLHVVALARKGKVNDVPLSTGQSLQITIHPNENLKISADSGAKVQITNLGQHMVKASCST</sequence>
<dbReference type="OrthoDB" id="5641564at2"/>
<feature type="chain" id="PRO_5003521279" evidence="1">
    <location>
        <begin position="23"/>
        <end position="128"/>
    </location>
</feature>
<organism evidence="2 3">
    <name type="scientific">Legionella drancourtii LLAP12</name>
    <dbReference type="NCBI Taxonomy" id="658187"/>
    <lineage>
        <taxon>Bacteria</taxon>
        <taxon>Pseudomonadati</taxon>
        <taxon>Pseudomonadota</taxon>
        <taxon>Gammaproteobacteria</taxon>
        <taxon>Legionellales</taxon>
        <taxon>Legionellaceae</taxon>
        <taxon>Legionella</taxon>
    </lineage>
</organism>
<evidence type="ECO:0000313" key="3">
    <source>
        <dbReference type="Proteomes" id="UP000002770"/>
    </source>
</evidence>
<name>G9EIS8_9GAMM</name>
<dbReference type="Proteomes" id="UP000002770">
    <property type="component" value="Unassembled WGS sequence"/>
</dbReference>
<keyword evidence="1" id="KW-0732">Signal</keyword>
<dbReference type="RefSeq" id="WP_006869075.1">
    <property type="nucleotide sequence ID" value="NZ_JH413793.1"/>
</dbReference>